<keyword evidence="1" id="KW-0808">Transferase</keyword>
<dbReference type="PANTHER" id="PTHR19136">
    <property type="entry name" value="MOLYBDENUM COFACTOR GUANYLYLTRANSFERASE"/>
    <property type="match status" value="1"/>
</dbReference>
<dbReference type="Proteomes" id="UP001501074">
    <property type="component" value="Unassembled WGS sequence"/>
</dbReference>
<keyword evidence="5" id="KW-1185">Reference proteome</keyword>
<sequence length="194" mass="20477">MIALGVVVLAGGSGERLGGVDKAALTRAGVTLLDGVLLATFAAERTVVVGERRPTVREVEWTREDPPGTGPLSGLLAGVEVLEPAAPTLVGVFATDLTRLGAQDVHKLVDALLSVPRADAALFIDAEGHRQPLAAVYRTPALIRVLRELAPLEGRPMRALVRELDVIEVPDLGASQDCDTPEQLARLDELDDGE</sequence>
<dbReference type="PANTHER" id="PTHR19136:SF81">
    <property type="entry name" value="MOLYBDENUM COFACTOR GUANYLYLTRANSFERASE"/>
    <property type="match status" value="1"/>
</dbReference>
<dbReference type="Pfam" id="PF12804">
    <property type="entry name" value="NTP_transf_3"/>
    <property type="match status" value="1"/>
</dbReference>
<name>A0ABP6ZG82_9ACTN</name>
<evidence type="ECO:0000256" key="2">
    <source>
        <dbReference type="SAM" id="MobiDB-lite"/>
    </source>
</evidence>
<comment type="caution">
    <text evidence="4">The sequence shown here is derived from an EMBL/GenBank/DDBJ whole genome shotgun (WGS) entry which is preliminary data.</text>
</comment>
<proteinExistence type="predicted"/>
<protein>
    <recommendedName>
        <fullName evidence="3">MobA-like NTP transferase domain-containing protein</fullName>
    </recommendedName>
</protein>
<dbReference type="SUPFAM" id="SSF53448">
    <property type="entry name" value="Nucleotide-diphospho-sugar transferases"/>
    <property type="match status" value="1"/>
</dbReference>
<feature type="region of interest" description="Disordered" evidence="2">
    <location>
        <begin position="173"/>
        <end position="194"/>
    </location>
</feature>
<feature type="domain" description="MobA-like NTP transferase" evidence="3">
    <location>
        <begin position="6"/>
        <end position="164"/>
    </location>
</feature>
<evidence type="ECO:0000313" key="4">
    <source>
        <dbReference type="EMBL" id="GAA3606650.1"/>
    </source>
</evidence>
<evidence type="ECO:0000259" key="3">
    <source>
        <dbReference type="Pfam" id="PF12804"/>
    </source>
</evidence>
<dbReference type="Gene3D" id="3.90.550.10">
    <property type="entry name" value="Spore Coat Polysaccharide Biosynthesis Protein SpsA, Chain A"/>
    <property type="match status" value="1"/>
</dbReference>
<organism evidence="4 5">
    <name type="scientific">Kineosporia mesophila</name>
    <dbReference type="NCBI Taxonomy" id="566012"/>
    <lineage>
        <taxon>Bacteria</taxon>
        <taxon>Bacillati</taxon>
        <taxon>Actinomycetota</taxon>
        <taxon>Actinomycetes</taxon>
        <taxon>Kineosporiales</taxon>
        <taxon>Kineosporiaceae</taxon>
        <taxon>Kineosporia</taxon>
    </lineage>
</organism>
<dbReference type="InterPro" id="IPR025877">
    <property type="entry name" value="MobA-like_NTP_Trfase"/>
</dbReference>
<gene>
    <name evidence="4" type="ORF">GCM10022223_23170</name>
</gene>
<evidence type="ECO:0000256" key="1">
    <source>
        <dbReference type="ARBA" id="ARBA00022679"/>
    </source>
</evidence>
<accession>A0ABP6ZG82</accession>
<dbReference type="EMBL" id="BAAAZO010000003">
    <property type="protein sequence ID" value="GAA3606650.1"/>
    <property type="molecule type" value="Genomic_DNA"/>
</dbReference>
<dbReference type="InterPro" id="IPR029044">
    <property type="entry name" value="Nucleotide-diphossugar_trans"/>
</dbReference>
<evidence type="ECO:0000313" key="5">
    <source>
        <dbReference type="Proteomes" id="UP001501074"/>
    </source>
</evidence>
<reference evidence="5" key="1">
    <citation type="journal article" date="2019" name="Int. J. Syst. Evol. Microbiol.">
        <title>The Global Catalogue of Microorganisms (GCM) 10K type strain sequencing project: providing services to taxonomists for standard genome sequencing and annotation.</title>
        <authorList>
            <consortium name="The Broad Institute Genomics Platform"/>
            <consortium name="The Broad Institute Genome Sequencing Center for Infectious Disease"/>
            <person name="Wu L."/>
            <person name="Ma J."/>
        </authorList>
    </citation>
    <scope>NUCLEOTIDE SEQUENCE [LARGE SCALE GENOMIC DNA]</scope>
    <source>
        <strain evidence="5">JCM 16902</strain>
    </source>
</reference>